<evidence type="ECO:0000313" key="3">
    <source>
        <dbReference type="EMBL" id="VEG25564.1"/>
    </source>
</evidence>
<sequence>MSDSQDRSAGAVRPAGEVTAGVLRAWLEQARRVAQSSRALVDSLNVFPVPDSDTGTNVLLTLASACEAMERLPGSADLVQTSRAASDGAVRGARGNSGLLVSQALAALADVCAESSDPTRLAPVGLVHAYERIAATTWQAVSRPVTGTLLTVAKDAASAARGALEEAGAPGGSGPSGPPTAALIAAAAAFGAQESVVETAGLGHGPVDAGGAALMLMLTGLSDTINAAGAGGEHPYTDVAWQMLTDLVDSAAHGPGGLGAQAASASTASTGEFEVMYLLEATAAQAAALRTALERIGDSVGVVGTPDALGVGLYQVHVHTDTPRAALPRQGRARQVCVHHLHPTVLALTAPWEPVPLPVAQADGDGHVVSFERLAARRARREAAQRDESVRLHPSQYTGTHDPGARGGAGRVGVVACTRAPGLVEQLARTGAVVVLDPERDGIVRATGDLGLPRVVVLPCDPACAASAHEAARFLAARSAASTVRGASGVETTPEAGDPVQLIVCDTDDEARVLAAAVAVAGQAGTAGLAGLTRRASQAAVAVRTTALEGPSAEPEAVARTLGGLLRPDDELVTVILGRDALPDVGALATAAVSSYCEKVLADPDRVEVVVHAGGQADPEVLLAIE</sequence>
<dbReference type="PROSITE" id="PS51480">
    <property type="entry name" value="DHAL"/>
    <property type="match status" value="1"/>
</dbReference>
<reference evidence="3 4" key="1">
    <citation type="submission" date="2018-12" db="EMBL/GenBank/DDBJ databases">
        <authorList>
            <consortium name="Pathogen Informatics"/>
        </authorList>
    </citation>
    <scope>NUCLEOTIDE SEQUENCE [LARGE SCALE GENOMIC DNA]</scope>
    <source>
        <strain evidence="3 4">NCTC11636</strain>
    </source>
</reference>
<dbReference type="InterPro" id="IPR004007">
    <property type="entry name" value="DhaL_dom"/>
</dbReference>
<dbReference type="Pfam" id="PF02734">
    <property type="entry name" value="Dak2"/>
    <property type="match status" value="1"/>
</dbReference>
<dbReference type="AlphaFoldDB" id="A0A3S4QZ32"/>
<accession>A0A3S4QZ32</accession>
<dbReference type="GO" id="GO:0004371">
    <property type="term" value="F:glycerone kinase activity"/>
    <property type="evidence" value="ECO:0007669"/>
    <property type="project" value="InterPro"/>
</dbReference>
<name>A0A3S4QZ32_9ACTO</name>
<proteinExistence type="predicted"/>
<feature type="region of interest" description="Disordered" evidence="1">
    <location>
        <begin position="382"/>
        <end position="408"/>
    </location>
</feature>
<dbReference type="EMBL" id="LR134350">
    <property type="protein sequence ID" value="VEG25564.1"/>
    <property type="molecule type" value="Genomic_DNA"/>
</dbReference>
<feature type="compositionally biased region" description="Basic and acidic residues" evidence="1">
    <location>
        <begin position="382"/>
        <end position="391"/>
    </location>
</feature>
<gene>
    <name evidence="3" type="ORF">NCTC11636_00101</name>
</gene>
<evidence type="ECO:0000259" key="2">
    <source>
        <dbReference type="PROSITE" id="PS51480"/>
    </source>
</evidence>
<dbReference type="PANTHER" id="PTHR33434:SF4">
    <property type="entry name" value="PHOSPHATASE PROTEIN"/>
    <property type="match status" value="1"/>
</dbReference>
<feature type="domain" description="DhaL" evidence="2">
    <location>
        <begin position="21"/>
        <end position="223"/>
    </location>
</feature>
<dbReference type="Pfam" id="PF21645">
    <property type="entry name" value="FakA-like_M"/>
    <property type="match status" value="1"/>
</dbReference>
<dbReference type="InterPro" id="IPR048394">
    <property type="entry name" value="FakA-like_M"/>
</dbReference>
<protein>
    <submittedName>
        <fullName evidence="3">DAK2 domain fusion protein YloV</fullName>
    </submittedName>
</protein>
<evidence type="ECO:0000256" key="1">
    <source>
        <dbReference type="SAM" id="MobiDB-lite"/>
    </source>
</evidence>
<dbReference type="Gene3D" id="1.25.40.340">
    <property type="match status" value="1"/>
</dbReference>
<dbReference type="RefSeq" id="WP_232009802.1">
    <property type="nucleotide sequence ID" value="NZ_LR134350.1"/>
</dbReference>
<dbReference type="Proteomes" id="UP000266895">
    <property type="component" value="Chromosome"/>
</dbReference>
<dbReference type="GO" id="GO:0006071">
    <property type="term" value="P:glycerol metabolic process"/>
    <property type="evidence" value="ECO:0007669"/>
    <property type="project" value="InterPro"/>
</dbReference>
<dbReference type="SMART" id="SM01121">
    <property type="entry name" value="Dak1_2"/>
    <property type="match status" value="1"/>
</dbReference>
<dbReference type="SMART" id="SM01120">
    <property type="entry name" value="Dak2"/>
    <property type="match status" value="1"/>
</dbReference>
<organism evidence="3 4">
    <name type="scientific">Actinomyces howellii</name>
    <dbReference type="NCBI Taxonomy" id="52771"/>
    <lineage>
        <taxon>Bacteria</taxon>
        <taxon>Bacillati</taxon>
        <taxon>Actinomycetota</taxon>
        <taxon>Actinomycetes</taxon>
        <taxon>Actinomycetales</taxon>
        <taxon>Actinomycetaceae</taxon>
        <taxon>Actinomyces</taxon>
    </lineage>
</organism>
<dbReference type="InterPro" id="IPR036117">
    <property type="entry name" value="DhaL_dom_sf"/>
</dbReference>
<dbReference type="PANTHER" id="PTHR33434">
    <property type="entry name" value="DEGV DOMAIN-CONTAINING PROTEIN DR_1986-RELATED"/>
    <property type="match status" value="1"/>
</dbReference>
<keyword evidence="4" id="KW-1185">Reference proteome</keyword>
<dbReference type="InterPro" id="IPR033470">
    <property type="entry name" value="FakA-like_C"/>
</dbReference>
<dbReference type="InterPro" id="IPR050270">
    <property type="entry name" value="DegV_domain_contain"/>
</dbReference>
<dbReference type="SUPFAM" id="SSF101473">
    <property type="entry name" value="DhaL-like"/>
    <property type="match status" value="1"/>
</dbReference>
<dbReference type="KEGG" id="ahw:NCTC11636_00101"/>
<evidence type="ECO:0000313" key="4">
    <source>
        <dbReference type="Proteomes" id="UP000266895"/>
    </source>
</evidence>